<comment type="caution">
    <text evidence="1">The sequence shown here is derived from an EMBL/GenBank/DDBJ whole genome shotgun (WGS) entry which is preliminary data.</text>
</comment>
<proteinExistence type="predicted"/>
<name>A0ACB7TPL9_HYAAI</name>
<protein>
    <submittedName>
        <fullName evidence="1">Uncharacterized protein</fullName>
    </submittedName>
</protein>
<sequence>MERFFHVVRFEPHARRMRTLLLLRSNLRSCRASKSSRVHVIRDVGGALQILLNVPEPERARDSTAPWVLPREPGAYVEDGRSATMSSAVRQEGAEDLSILSVTAKAAPGSDLEGGHEAAADSLDCAGHISTGSDQGNFEEECEMHPQLSRDYTDDDNGIDEGTRGLEDGLDDGLDEEEDEDCLKGERQQGDGEESVDPSNIQDKVLDFDEDKRNPQYIPKKGAFYQHDDRMVGDEDGSEVLEEKNEDDK</sequence>
<accession>A0ACB7TPL9</accession>
<evidence type="ECO:0000313" key="2">
    <source>
        <dbReference type="Proteomes" id="UP000821845"/>
    </source>
</evidence>
<dbReference type="Proteomes" id="UP000821845">
    <property type="component" value="Chromosome 1"/>
</dbReference>
<dbReference type="EMBL" id="CM023481">
    <property type="protein sequence ID" value="KAH6948176.1"/>
    <property type="molecule type" value="Genomic_DNA"/>
</dbReference>
<organism evidence="1 2">
    <name type="scientific">Hyalomma asiaticum</name>
    <name type="common">Tick</name>
    <dbReference type="NCBI Taxonomy" id="266040"/>
    <lineage>
        <taxon>Eukaryota</taxon>
        <taxon>Metazoa</taxon>
        <taxon>Ecdysozoa</taxon>
        <taxon>Arthropoda</taxon>
        <taxon>Chelicerata</taxon>
        <taxon>Arachnida</taxon>
        <taxon>Acari</taxon>
        <taxon>Parasitiformes</taxon>
        <taxon>Ixodida</taxon>
        <taxon>Ixodoidea</taxon>
        <taxon>Ixodidae</taxon>
        <taxon>Hyalomminae</taxon>
        <taxon>Hyalomma</taxon>
    </lineage>
</organism>
<keyword evidence="2" id="KW-1185">Reference proteome</keyword>
<gene>
    <name evidence="1" type="ORF">HPB50_023126</name>
</gene>
<reference evidence="1" key="1">
    <citation type="submission" date="2020-05" db="EMBL/GenBank/DDBJ databases">
        <title>Large-scale comparative analyses of tick genomes elucidate their genetic diversity and vector capacities.</title>
        <authorList>
            <person name="Jia N."/>
            <person name="Wang J."/>
            <person name="Shi W."/>
            <person name="Du L."/>
            <person name="Sun Y."/>
            <person name="Zhan W."/>
            <person name="Jiang J."/>
            <person name="Wang Q."/>
            <person name="Zhang B."/>
            <person name="Ji P."/>
            <person name="Sakyi L.B."/>
            <person name="Cui X."/>
            <person name="Yuan T."/>
            <person name="Jiang B."/>
            <person name="Yang W."/>
            <person name="Lam T.T.-Y."/>
            <person name="Chang Q."/>
            <person name="Ding S."/>
            <person name="Wang X."/>
            <person name="Zhu J."/>
            <person name="Ruan X."/>
            <person name="Zhao L."/>
            <person name="Wei J."/>
            <person name="Que T."/>
            <person name="Du C."/>
            <person name="Cheng J."/>
            <person name="Dai P."/>
            <person name="Han X."/>
            <person name="Huang E."/>
            <person name="Gao Y."/>
            <person name="Liu J."/>
            <person name="Shao H."/>
            <person name="Ye R."/>
            <person name="Li L."/>
            <person name="Wei W."/>
            <person name="Wang X."/>
            <person name="Wang C."/>
            <person name="Yang T."/>
            <person name="Huo Q."/>
            <person name="Li W."/>
            <person name="Guo W."/>
            <person name="Chen H."/>
            <person name="Zhou L."/>
            <person name="Ni X."/>
            <person name="Tian J."/>
            <person name="Zhou Y."/>
            <person name="Sheng Y."/>
            <person name="Liu T."/>
            <person name="Pan Y."/>
            <person name="Xia L."/>
            <person name="Li J."/>
            <person name="Zhao F."/>
            <person name="Cao W."/>
        </authorList>
    </citation>
    <scope>NUCLEOTIDE SEQUENCE</scope>
    <source>
        <strain evidence="1">Hyas-2018</strain>
    </source>
</reference>
<evidence type="ECO:0000313" key="1">
    <source>
        <dbReference type="EMBL" id="KAH6948176.1"/>
    </source>
</evidence>